<gene>
    <name evidence="2" type="ORF">E4K67_17540</name>
</gene>
<evidence type="ECO:0000313" key="3">
    <source>
        <dbReference type="Proteomes" id="UP000298460"/>
    </source>
</evidence>
<name>A0A4Z0R1K6_9FIRM</name>
<dbReference type="PANTHER" id="PTHR13696:SF99">
    <property type="entry name" value="COBYRINIC ACID AC-DIAMIDE SYNTHASE"/>
    <property type="match status" value="1"/>
</dbReference>
<dbReference type="InterPro" id="IPR027417">
    <property type="entry name" value="P-loop_NTPase"/>
</dbReference>
<evidence type="ECO:0000313" key="2">
    <source>
        <dbReference type="EMBL" id="TGE36901.1"/>
    </source>
</evidence>
<dbReference type="InterPro" id="IPR050678">
    <property type="entry name" value="DNA_Partitioning_ATPase"/>
</dbReference>
<keyword evidence="3" id="KW-1185">Reference proteome</keyword>
<sequence length="280" mass="31775">MIDDNKAPVITFINMKGGVGKTTLCIGIGEYLANELGKKVLIIDIDPQFNATQSLLDKYELVDEYLSTFRTEKTIRKLFATTTNVYQRNVHIGKEEVIHEFNDNLHMVFGDINLIFDNNTMDNTRIKRVQKFITSNFLKDIYDYILIDSPPTISMYTDASIVASDYYVVPVKIDKYSILGLTNLITVISNLKAEAELDIRPLGVIYTNLDDNLTQKTQALKDEFESVENIGELYVFQNGTTYVRDLQVGGKGNIASHYKKSREDIALICEELEAILRSES</sequence>
<accession>A0A4Z0R1K6</accession>
<dbReference type="EMBL" id="SPQQ01000006">
    <property type="protein sequence ID" value="TGE36901.1"/>
    <property type="molecule type" value="Genomic_DNA"/>
</dbReference>
<dbReference type="OrthoDB" id="9815116at2"/>
<dbReference type="AlphaFoldDB" id="A0A4Z0R1K6"/>
<reference evidence="2 3" key="1">
    <citation type="submission" date="2019-03" db="EMBL/GenBank/DDBJ databases">
        <title>Draft Genome Sequence of Desulfosporosinus fructosivorans Strain 63.6F, Isolated from Marine Sediment in the Baltic Sea.</title>
        <authorList>
            <person name="Hausmann B."/>
            <person name="Vandieken V."/>
            <person name="Pjevac P."/>
            <person name="Schreck K."/>
            <person name="Herbold C.W."/>
            <person name="Loy A."/>
        </authorList>
    </citation>
    <scope>NUCLEOTIDE SEQUENCE [LARGE SCALE GENOMIC DNA]</scope>
    <source>
        <strain evidence="2 3">63.6F</strain>
    </source>
</reference>
<dbReference type="Pfam" id="PF13614">
    <property type="entry name" value="AAA_31"/>
    <property type="match status" value="1"/>
</dbReference>
<dbReference type="SUPFAM" id="SSF52540">
    <property type="entry name" value="P-loop containing nucleoside triphosphate hydrolases"/>
    <property type="match status" value="1"/>
</dbReference>
<comment type="caution">
    <text evidence="2">The sequence shown here is derived from an EMBL/GenBank/DDBJ whole genome shotgun (WGS) entry which is preliminary data.</text>
</comment>
<dbReference type="Proteomes" id="UP000298460">
    <property type="component" value="Unassembled WGS sequence"/>
</dbReference>
<dbReference type="CDD" id="cd02042">
    <property type="entry name" value="ParAB_family"/>
    <property type="match status" value="1"/>
</dbReference>
<dbReference type="RefSeq" id="WP_135548993.1">
    <property type="nucleotide sequence ID" value="NZ_SPQQ01000006.1"/>
</dbReference>
<protein>
    <recommendedName>
        <fullName evidence="1">AAA domain-containing protein</fullName>
    </recommendedName>
</protein>
<evidence type="ECO:0000259" key="1">
    <source>
        <dbReference type="Pfam" id="PF13614"/>
    </source>
</evidence>
<proteinExistence type="predicted"/>
<dbReference type="PANTHER" id="PTHR13696">
    <property type="entry name" value="P-LOOP CONTAINING NUCLEOSIDE TRIPHOSPHATE HYDROLASE"/>
    <property type="match status" value="1"/>
</dbReference>
<feature type="domain" description="AAA" evidence="1">
    <location>
        <begin position="9"/>
        <end position="195"/>
    </location>
</feature>
<organism evidence="2 3">
    <name type="scientific">Desulfosporosinus fructosivorans</name>
    <dbReference type="NCBI Taxonomy" id="2018669"/>
    <lineage>
        <taxon>Bacteria</taxon>
        <taxon>Bacillati</taxon>
        <taxon>Bacillota</taxon>
        <taxon>Clostridia</taxon>
        <taxon>Eubacteriales</taxon>
        <taxon>Desulfitobacteriaceae</taxon>
        <taxon>Desulfosporosinus</taxon>
    </lineage>
</organism>
<dbReference type="InterPro" id="IPR025669">
    <property type="entry name" value="AAA_dom"/>
</dbReference>
<dbReference type="Gene3D" id="3.40.50.300">
    <property type="entry name" value="P-loop containing nucleotide triphosphate hydrolases"/>
    <property type="match status" value="1"/>
</dbReference>